<reference evidence="3" key="1">
    <citation type="submission" date="2023-07" db="EMBL/GenBank/DDBJ databases">
        <title>Paracoccus sp. MBLB3053 whole genome sequence.</title>
        <authorList>
            <person name="Hwang C.Y."/>
            <person name="Cho E.-S."/>
            <person name="Seo M.-J."/>
        </authorList>
    </citation>
    <scope>NUCLEOTIDE SEQUENCE [LARGE SCALE GENOMIC DNA]</scope>
    <source>
        <strain evidence="3">MBLB3053</strain>
    </source>
</reference>
<dbReference type="RefSeq" id="WP_311161678.1">
    <property type="nucleotide sequence ID" value="NZ_JAVQLW010000002.1"/>
</dbReference>
<accession>A0ABU2HX11</accession>
<feature type="region of interest" description="Disordered" evidence="1">
    <location>
        <begin position="152"/>
        <end position="183"/>
    </location>
</feature>
<evidence type="ECO:0000313" key="3">
    <source>
        <dbReference type="Proteomes" id="UP001269144"/>
    </source>
</evidence>
<organism evidence="2 3">
    <name type="scientific">Paracoccus aurantius</name>
    <dbReference type="NCBI Taxonomy" id="3073814"/>
    <lineage>
        <taxon>Bacteria</taxon>
        <taxon>Pseudomonadati</taxon>
        <taxon>Pseudomonadota</taxon>
        <taxon>Alphaproteobacteria</taxon>
        <taxon>Rhodobacterales</taxon>
        <taxon>Paracoccaceae</taxon>
        <taxon>Paracoccus</taxon>
    </lineage>
</organism>
<evidence type="ECO:0000256" key="1">
    <source>
        <dbReference type="SAM" id="MobiDB-lite"/>
    </source>
</evidence>
<dbReference type="EMBL" id="JAVQLW010000002">
    <property type="protein sequence ID" value="MDS9469149.1"/>
    <property type="molecule type" value="Genomic_DNA"/>
</dbReference>
<protein>
    <submittedName>
        <fullName evidence="2">Uncharacterized protein</fullName>
    </submittedName>
</protein>
<proteinExistence type="predicted"/>
<name>A0ABU2HX11_9RHOB</name>
<comment type="caution">
    <text evidence="2">The sequence shown here is derived from an EMBL/GenBank/DDBJ whole genome shotgun (WGS) entry which is preliminary data.</text>
</comment>
<sequence length="183" mass="20032">MGILPDEITNSTSIERAAERLRELLHFEGSLPLAAVKKAIENERYATALMAMRKNPELLERLLASAEPRNEPSVGPATNAAKSILKWGMKGLEVAKPWIISKRLAACKTCPFEEPAPDGLSYRGAKLVVGQAARVCSVCGCLTNTKAAMAHEKCPEKDPANPDTSRWGEPWVAPDSKPRWPWS</sequence>
<keyword evidence="3" id="KW-1185">Reference proteome</keyword>
<gene>
    <name evidence="2" type="ORF">RGQ15_16425</name>
</gene>
<evidence type="ECO:0000313" key="2">
    <source>
        <dbReference type="EMBL" id="MDS9469149.1"/>
    </source>
</evidence>
<dbReference type="Proteomes" id="UP001269144">
    <property type="component" value="Unassembled WGS sequence"/>
</dbReference>